<evidence type="ECO:0000256" key="1">
    <source>
        <dbReference type="ARBA" id="ARBA00023015"/>
    </source>
</evidence>
<name>A0A829HKC3_9GAMM</name>
<reference evidence="5 6" key="1">
    <citation type="submission" date="2013-06" db="EMBL/GenBank/DDBJ databases">
        <title>The Genome Sequence of Acinetobacter gyllenbergii CIP 110306.</title>
        <authorList>
            <consortium name="The Broad Institute Genome Sequencing Platform"/>
            <consortium name="The Broad Institute Genome Sequencing Center for Infectious Disease"/>
            <person name="Cerqueira G."/>
            <person name="Feldgarden M."/>
            <person name="Courvalin P."/>
            <person name="Perichon B."/>
            <person name="Grillot-Courvalin C."/>
            <person name="Clermont D."/>
            <person name="Rocha E."/>
            <person name="Yoon E.-J."/>
            <person name="Nemec A."/>
            <person name="Young S.K."/>
            <person name="Zeng Q."/>
            <person name="Gargeya S."/>
            <person name="Fitzgerald M."/>
            <person name="Abouelleil A."/>
            <person name="Alvarado L."/>
            <person name="Berlin A.M."/>
            <person name="Chapman S.B."/>
            <person name="Dewar J."/>
            <person name="Goldberg J."/>
            <person name="Griggs A."/>
            <person name="Gujja S."/>
            <person name="Hansen M."/>
            <person name="Howarth C."/>
            <person name="Imamovic A."/>
            <person name="Larimer J."/>
            <person name="McCowan C."/>
            <person name="Murphy C."/>
            <person name="Pearson M."/>
            <person name="Priest M."/>
            <person name="Roberts A."/>
            <person name="Saif S."/>
            <person name="Shea T."/>
            <person name="Sykes S."/>
            <person name="Wortman J."/>
            <person name="Nusbaum C."/>
            <person name="Birren B."/>
        </authorList>
    </citation>
    <scope>NUCLEOTIDE SEQUENCE [LARGE SCALE GENOMIC DNA]</scope>
    <source>
        <strain evidence="5 6">CIP 110306</strain>
    </source>
</reference>
<evidence type="ECO:0000256" key="2">
    <source>
        <dbReference type="ARBA" id="ARBA00023125"/>
    </source>
</evidence>
<dbReference type="PROSITE" id="PS01124">
    <property type="entry name" value="HTH_ARAC_FAMILY_2"/>
    <property type="match status" value="1"/>
</dbReference>
<dbReference type="Proteomes" id="UP000014523">
    <property type="component" value="Unassembled WGS sequence"/>
</dbReference>
<dbReference type="RefSeq" id="WP_016541405.1">
    <property type="nucleotide sequence ID" value="NZ_ASQH01000009.1"/>
</dbReference>
<dbReference type="Pfam" id="PF12625">
    <property type="entry name" value="Arabinose_bd"/>
    <property type="match status" value="1"/>
</dbReference>
<evidence type="ECO:0000256" key="3">
    <source>
        <dbReference type="ARBA" id="ARBA00023163"/>
    </source>
</evidence>
<dbReference type="InterPro" id="IPR018060">
    <property type="entry name" value="HTH_AraC"/>
</dbReference>
<dbReference type="SUPFAM" id="SSF46689">
    <property type="entry name" value="Homeodomain-like"/>
    <property type="match status" value="1"/>
</dbReference>
<protein>
    <recommendedName>
        <fullName evidence="4">HTH araC/xylS-type domain-containing protein</fullName>
    </recommendedName>
</protein>
<keyword evidence="6" id="KW-1185">Reference proteome</keyword>
<dbReference type="Gene3D" id="1.10.10.60">
    <property type="entry name" value="Homeodomain-like"/>
    <property type="match status" value="1"/>
</dbReference>
<dbReference type="GO" id="GO:0003700">
    <property type="term" value="F:DNA-binding transcription factor activity"/>
    <property type="evidence" value="ECO:0007669"/>
    <property type="project" value="InterPro"/>
</dbReference>
<dbReference type="InterPro" id="IPR009057">
    <property type="entry name" value="Homeodomain-like_sf"/>
</dbReference>
<sequence length="359" mass="41025">MRKQELGSTLVEARYDQQQMAQGTPILGLTSLLDAMQQQGYSLTELLAGTGISQDALNSAASHISPYQKLQLFKTIQRLTTDPLIGMRAGQKQRLSDFGVYGYALYASRNFQQAVEFGIRHIKLAAPVLKKTFSIQKQVAIFEGHEIIALGKLLPLVCEFWFSSMQSLIECVLEAPFQAKKLLLPYPAPEYAAEYEKVFRCPVEFDAEVMQWHFDLDWLDRPCPNANPITADMCQSFCERMLATDDNEQEPELVRTIRLILLDAVGSFPTAQQMADQLHLSKRTLYRRLADVDISYQEILDSTRRRLADEYLTTSLSIDEIAERLGFSDTSNFRKAYRNWVGISPNEYRLHKNNEIEFK</sequence>
<accession>A0A829HKC3</accession>
<evidence type="ECO:0000313" key="6">
    <source>
        <dbReference type="Proteomes" id="UP000014523"/>
    </source>
</evidence>
<dbReference type="GO" id="GO:0000976">
    <property type="term" value="F:transcription cis-regulatory region binding"/>
    <property type="evidence" value="ECO:0007669"/>
    <property type="project" value="TreeGrafter"/>
</dbReference>
<comment type="caution">
    <text evidence="5">The sequence shown here is derived from an EMBL/GenBank/DDBJ whole genome shotgun (WGS) entry which is preliminary data.</text>
</comment>
<feature type="domain" description="HTH araC/xylS-type" evidence="4">
    <location>
        <begin position="255"/>
        <end position="351"/>
    </location>
</feature>
<proteinExistence type="predicted"/>
<dbReference type="SMART" id="SM00342">
    <property type="entry name" value="HTH_ARAC"/>
    <property type="match status" value="1"/>
</dbReference>
<evidence type="ECO:0000259" key="4">
    <source>
        <dbReference type="PROSITE" id="PS01124"/>
    </source>
</evidence>
<keyword evidence="1" id="KW-0805">Transcription regulation</keyword>
<gene>
    <name evidence="5" type="ORF">F957_00786</name>
</gene>
<dbReference type="Pfam" id="PF12833">
    <property type="entry name" value="HTH_18"/>
    <property type="match status" value="1"/>
</dbReference>
<evidence type="ECO:0000313" key="5">
    <source>
        <dbReference type="EMBL" id="EPF91798.1"/>
    </source>
</evidence>
<dbReference type="EMBL" id="ATGG01000008">
    <property type="protein sequence ID" value="EPF91798.1"/>
    <property type="molecule type" value="Genomic_DNA"/>
</dbReference>
<dbReference type="PANTHER" id="PTHR47894">
    <property type="entry name" value="HTH-TYPE TRANSCRIPTIONAL REGULATOR GADX"/>
    <property type="match status" value="1"/>
</dbReference>
<dbReference type="PANTHER" id="PTHR47894:SF1">
    <property type="entry name" value="HTH-TYPE TRANSCRIPTIONAL REGULATOR VQSM"/>
    <property type="match status" value="1"/>
</dbReference>
<keyword evidence="3" id="KW-0804">Transcription</keyword>
<dbReference type="InterPro" id="IPR020449">
    <property type="entry name" value="Tscrpt_reg_AraC-type_HTH"/>
</dbReference>
<keyword evidence="2" id="KW-0238">DNA-binding</keyword>
<dbReference type="AlphaFoldDB" id="A0A829HKC3"/>
<dbReference type="InterPro" id="IPR032687">
    <property type="entry name" value="AraC-type_N"/>
</dbReference>
<organism evidence="5 6">
    <name type="scientific">Acinetobacter gyllenbergii CIP 110306 = MTCC 11365</name>
    <dbReference type="NCBI Taxonomy" id="1217657"/>
    <lineage>
        <taxon>Bacteria</taxon>
        <taxon>Pseudomonadati</taxon>
        <taxon>Pseudomonadota</taxon>
        <taxon>Gammaproteobacteria</taxon>
        <taxon>Moraxellales</taxon>
        <taxon>Moraxellaceae</taxon>
        <taxon>Acinetobacter</taxon>
    </lineage>
</organism>
<dbReference type="PRINTS" id="PR00032">
    <property type="entry name" value="HTHARAC"/>
</dbReference>
<dbReference type="GO" id="GO:0005829">
    <property type="term" value="C:cytosol"/>
    <property type="evidence" value="ECO:0007669"/>
    <property type="project" value="TreeGrafter"/>
</dbReference>